<feature type="disulfide bond" evidence="12">
    <location>
        <begin position="490"/>
        <end position="507"/>
    </location>
</feature>
<comment type="caution">
    <text evidence="16">The sequence shown here is derived from an EMBL/GenBank/DDBJ whole genome shotgun (WGS) entry which is preliminary data.</text>
</comment>
<feature type="domain" description="Laminin EGF-like" evidence="14">
    <location>
        <begin position="643"/>
        <end position="694"/>
    </location>
</feature>
<feature type="disulfide bond" evidence="12">
    <location>
        <begin position="815"/>
        <end position="824"/>
    </location>
</feature>
<keyword evidence="3" id="KW-0272">Extracellular matrix</keyword>
<organism evidence="16 17">
    <name type="scientific">Elysia chlorotica</name>
    <name type="common">Eastern emerald elysia</name>
    <name type="synonym">Sea slug</name>
    <dbReference type="NCBI Taxonomy" id="188477"/>
    <lineage>
        <taxon>Eukaryota</taxon>
        <taxon>Metazoa</taxon>
        <taxon>Spiralia</taxon>
        <taxon>Lophotrochozoa</taxon>
        <taxon>Mollusca</taxon>
        <taxon>Gastropoda</taxon>
        <taxon>Heterobranchia</taxon>
        <taxon>Euthyneura</taxon>
        <taxon>Panpulmonata</taxon>
        <taxon>Sacoglossa</taxon>
        <taxon>Placobranchoidea</taxon>
        <taxon>Plakobranchidae</taxon>
        <taxon>Elysia</taxon>
    </lineage>
</organism>
<keyword evidence="5" id="KW-0677">Repeat</keyword>
<dbReference type="OrthoDB" id="5985440at2759"/>
<feature type="coiled-coil region" evidence="13">
    <location>
        <begin position="913"/>
        <end position="975"/>
    </location>
</feature>
<feature type="domain" description="Laminin EGF-like" evidence="14">
    <location>
        <begin position="534"/>
        <end position="583"/>
    </location>
</feature>
<evidence type="ECO:0000256" key="3">
    <source>
        <dbReference type="ARBA" id="ARBA00022530"/>
    </source>
</evidence>
<name>A0A433SQ82_ELYCH</name>
<feature type="domain" description="Laminin EGF-like" evidence="14">
    <location>
        <begin position="165"/>
        <end position="217"/>
    </location>
</feature>
<dbReference type="InterPro" id="IPR050440">
    <property type="entry name" value="Laminin/Netrin_ECM"/>
</dbReference>
<feature type="non-terminal residue" evidence="16">
    <location>
        <position position="1118"/>
    </location>
</feature>
<evidence type="ECO:0000256" key="13">
    <source>
        <dbReference type="SAM" id="Coils"/>
    </source>
</evidence>
<dbReference type="SUPFAM" id="SSF57997">
    <property type="entry name" value="Tropomyosin"/>
    <property type="match status" value="1"/>
</dbReference>
<feature type="disulfide bond" evidence="12">
    <location>
        <begin position="718"/>
        <end position="727"/>
    </location>
</feature>
<dbReference type="FunFam" id="2.10.25.10:FF:000065">
    <property type="entry name" value="Laminin subunit beta 1"/>
    <property type="match status" value="1"/>
</dbReference>
<evidence type="ECO:0000313" key="17">
    <source>
        <dbReference type="Proteomes" id="UP000271974"/>
    </source>
</evidence>
<keyword evidence="10" id="KW-0325">Glycoprotein</keyword>
<feature type="disulfide bond" evidence="12">
    <location>
        <begin position="746"/>
        <end position="758"/>
    </location>
</feature>
<dbReference type="Pfam" id="PF00053">
    <property type="entry name" value="EGF_laminin"/>
    <property type="match status" value="10"/>
</dbReference>
<evidence type="ECO:0000256" key="10">
    <source>
        <dbReference type="ARBA" id="ARBA00023180"/>
    </source>
</evidence>
<dbReference type="Gene3D" id="2.10.25.10">
    <property type="entry name" value="Laminin"/>
    <property type="match status" value="8"/>
</dbReference>
<dbReference type="PANTHER" id="PTHR10574:SF375">
    <property type="entry name" value="LAMININ SUBUNIT BETA-1"/>
    <property type="match status" value="1"/>
</dbReference>
<dbReference type="PROSITE" id="PS01248">
    <property type="entry name" value="EGF_LAM_1"/>
    <property type="match status" value="3"/>
</dbReference>
<feature type="non-terminal residue" evidence="16">
    <location>
        <position position="1"/>
    </location>
</feature>
<evidence type="ECO:0008006" key="18">
    <source>
        <dbReference type="Google" id="ProtNLM"/>
    </source>
</evidence>
<dbReference type="FunFam" id="2.10.25.10:FF:000130">
    <property type="entry name" value="Laminin subunit beta 1"/>
    <property type="match status" value="1"/>
</dbReference>
<feature type="domain" description="Laminin EGF-like" evidence="14">
    <location>
        <begin position="105"/>
        <end position="164"/>
    </location>
</feature>
<evidence type="ECO:0000259" key="15">
    <source>
        <dbReference type="PROSITE" id="PS51116"/>
    </source>
</evidence>
<dbReference type="EMBL" id="RQTK01001221">
    <property type="protein sequence ID" value="RUS71396.1"/>
    <property type="molecule type" value="Genomic_DNA"/>
</dbReference>
<dbReference type="PRINTS" id="PR00011">
    <property type="entry name" value="EGFLAMININ"/>
</dbReference>
<dbReference type="Gene3D" id="2.170.300.10">
    <property type="entry name" value="Tie2 ligand-binding domain superfamily"/>
    <property type="match status" value="2"/>
</dbReference>
<dbReference type="FunFam" id="2.10.25.10:FF:000084">
    <property type="entry name" value="Laminin subunit alpha 3"/>
    <property type="match status" value="1"/>
</dbReference>
<dbReference type="InterPro" id="IPR000742">
    <property type="entry name" value="EGF"/>
</dbReference>
<dbReference type="GO" id="GO:0009887">
    <property type="term" value="P:animal organ morphogenesis"/>
    <property type="evidence" value="ECO:0007669"/>
    <property type="project" value="TreeGrafter"/>
</dbReference>
<dbReference type="PANTHER" id="PTHR10574">
    <property type="entry name" value="NETRIN/LAMININ-RELATED"/>
    <property type="match status" value="1"/>
</dbReference>
<evidence type="ECO:0000256" key="11">
    <source>
        <dbReference type="ARBA" id="ARBA00023292"/>
    </source>
</evidence>
<feature type="disulfide bond" evidence="12">
    <location>
        <begin position="748"/>
        <end position="765"/>
    </location>
</feature>
<dbReference type="FunFam" id="2.10.25.10:FF:000209">
    <property type="entry name" value="Laminin subunit alpha 5"/>
    <property type="match status" value="1"/>
</dbReference>
<dbReference type="FunFam" id="2.10.25.10:FF:000138">
    <property type="entry name" value="Laminin subunit beta 1"/>
    <property type="match status" value="1"/>
</dbReference>
<comment type="caution">
    <text evidence="12">Lacks conserved residue(s) required for the propagation of feature annotation.</text>
</comment>
<accession>A0A433SQ82</accession>
<dbReference type="GO" id="GO:0009888">
    <property type="term" value="P:tissue development"/>
    <property type="evidence" value="ECO:0007669"/>
    <property type="project" value="TreeGrafter"/>
</dbReference>
<dbReference type="GO" id="GO:0005604">
    <property type="term" value="C:basement membrane"/>
    <property type="evidence" value="ECO:0007669"/>
    <property type="project" value="UniProtKB-SubCell"/>
</dbReference>
<feature type="domain" description="Laminin EGF-like" evidence="14">
    <location>
        <begin position="488"/>
        <end position="533"/>
    </location>
</feature>
<dbReference type="SMART" id="SM00180">
    <property type="entry name" value="EGF_Lam"/>
    <property type="match status" value="11"/>
</dbReference>
<dbReference type="InterPro" id="IPR013015">
    <property type="entry name" value="Laminin_IV_B"/>
</dbReference>
<keyword evidence="8 13" id="KW-0175">Coiled coil</keyword>
<comment type="subcellular location">
    <subcellularLocation>
        <location evidence="1">Secreted</location>
        <location evidence="1">Extracellular space</location>
        <location evidence="1">Extracellular matrix</location>
        <location evidence="1">Basement membrane</location>
    </subcellularLocation>
</comment>
<evidence type="ECO:0000313" key="16">
    <source>
        <dbReference type="EMBL" id="RUS71396.1"/>
    </source>
</evidence>
<protein>
    <recommendedName>
        <fullName evidence="18">Laminin EGF-like domain-containing protein</fullName>
    </recommendedName>
</protein>
<proteinExistence type="predicted"/>
<feature type="disulfide bond" evidence="12">
    <location>
        <begin position="767"/>
        <end position="776"/>
    </location>
</feature>
<sequence length="1118" mass="123687">VYGKCECTHNTKGLNCEVCNDFFQDQPWRPARPNQPNKCQMCKCHNHATKCHFDAALYQFNNQSSGGVCDDCQHNTMGVNCQECIDFFYQDPFADIRDPYVCQPCDCDSHGSLNNGLCEKSTDEEIGTVAGRCQCKTFVQGPRCDECKENFWNLQGENPQGCEPCNCNPDGILSSAGGCDKDTGACNCKRFVQYPNCDKCFPEYYGLDADLADGCKPCDCDVGGSYSSVCHNVTGECTCRPHITGQKCTRVEPGYFFPHLDYYLFEAEYAAVKGNARVRVMRPYRHNNVNYWTGPGYMSVQEGDALEFNVKGLPFDMYYKIVVRYNPRMPDLFEDIRVTVLRPESIGPDSVCGGYNTSHDKSRIEMGPGSLWIDVEKPVCFERDTTYTVKLEFNSYKRDSTMRDTNLEIDSIVLVPDTDYIPIFSTPGNPTYQKQNFKYFGCDVAQLASVQNELKEECRDMIFSISSVLHNGALHHCTFLLISVLPACNCNGSGARDSFCNDVTGQCTCIANVAGRMCDHCIPGYYGFPACRPCQCNGNADTCDPLTGECIDCKDNSGGHRCDRCVDGYYGDPRVGVRIPCKPCMCPGGPNSTAQHADSCQFDRRSDQVYCICHTGYTGYNCDRCVENYYGSPTEPDGQCEPCVCNNNINTEVAGSCDGATGECLKCLYNTAGFACEHCDDGYYGDATKQNCQRCICNRLGTDISSGSCNRVDGQCPCFPNVAGQRCDKCEENHWNLSSSQGCTPCNCDPAGSESLQCNEIDGRCTCIPGRGGMQCGDCEDLFYGDPTDQCFPCDCNPEGSLSGQCDRRTGQCPCVEGVTGYKCDRCARGTTGDLPNCVPCGECFDNWDKIIMELRDQTHNIVRRANDVSVTGAIKAFDEEFRLMQASIDEIEKILSGVNTTQVDIRNITDKLDMIREDLTNRTIRLNEMERELRNSSTRVKTGNLRVELLKDKVAELEALAQDLKDKATDIQIREAKGAFDRVREAKRESDAAQATVDGTLDVVRRSENLRDQTEEFLRDREEEFNRKLKENEEALNEIETGLNKLDMDLSDINGLVCGDPSSPCSSLCGGGGCDKCGGPSCNGATTLAEKALNLATQAEEQLNAKSQNATQVLEPQ</sequence>
<dbReference type="AlphaFoldDB" id="A0A433SQ82"/>
<dbReference type="Proteomes" id="UP000271974">
    <property type="component" value="Unassembled WGS sequence"/>
</dbReference>
<evidence type="ECO:0000256" key="2">
    <source>
        <dbReference type="ARBA" id="ARBA00022525"/>
    </source>
</evidence>
<keyword evidence="4" id="KW-0732">Signal</keyword>
<keyword evidence="9 12" id="KW-1015">Disulfide bond</keyword>
<dbReference type="PROSITE" id="PS51116">
    <property type="entry name" value="LAMININ_IVB"/>
    <property type="match status" value="1"/>
</dbReference>
<dbReference type="Pfam" id="PF21199">
    <property type="entry name" value="LAMININ_IV_B"/>
    <property type="match status" value="1"/>
</dbReference>
<evidence type="ECO:0000256" key="1">
    <source>
        <dbReference type="ARBA" id="ARBA00004302"/>
    </source>
</evidence>
<feature type="disulfide bond" evidence="12">
    <location>
        <begin position="188"/>
        <end position="197"/>
    </location>
</feature>
<dbReference type="CDD" id="cd00055">
    <property type="entry name" value="EGF_Lam"/>
    <property type="match status" value="10"/>
</dbReference>
<evidence type="ECO:0000256" key="4">
    <source>
        <dbReference type="ARBA" id="ARBA00022729"/>
    </source>
</evidence>
<evidence type="ECO:0000256" key="12">
    <source>
        <dbReference type="PROSITE-ProRule" id="PRU00460"/>
    </source>
</evidence>
<keyword evidence="11 12" id="KW-0424">Laminin EGF-like domain</keyword>
<dbReference type="FunFam" id="2.10.25.10:FF:000011">
    <property type="entry name" value="Cadherin EGF LAG seven-pass G-type receptor"/>
    <property type="match status" value="1"/>
</dbReference>
<evidence type="ECO:0000256" key="9">
    <source>
        <dbReference type="ARBA" id="ARBA00023157"/>
    </source>
</evidence>
<feature type="domain" description="Laminin EGF-like" evidence="14">
    <location>
        <begin position="695"/>
        <end position="745"/>
    </location>
</feature>
<evidence type="ECO:0000256" key="6">
    <source>
        <dbReference type="ARBA" id="ARBA00022869"/>
    </source>
</evidence>
<keyword evidence="7" id="KW-0130">Cell adhesion</keyword>
<feature type="coiled-coil region" evidence="13">
    <location>
        <begin position="1016"/>
        <end position="1050"/>
    </location>
</feature>
<dbReference type="InterPro" id="IPR056863">
    <property type="entry name" value="LMN_ATRN_NET-like_EGF"/>
</dbReference>
<keyword evidence="2" id="KW-0964">Secreted</keyword>
<feature type="disulfide bond" evidence="12">
    <location>
        <begin position="667"/>
        <end position="676"/>
    </location>
</feature>
<dbReference type="FunFam" id="2.10.25.10:FF:000090">
    <property type="entry name" value="laminin subunit alpha"/>
    <property type="match status" value="2"/>
</dbReference>
<evidence type="ECO:0000256" key="8">
    <source>
        <dbReference type="ARBA" id="ARBA00023054"/>
    </source>
</evidence>
<reference evidence="16 17" key="1">
    <citation type="submission" date="2019-01" db="EMBL/GenBank/DDBJ databases">
        <title>A draft genome assembly of the solar-powered sea slug Elysia chlorotica.</title>
        <authorList>
            <person name="Cai H."/>
            <person name="Li Q."/>
            <person name="Fang X."/>
            <person name="Li J."/>
            <person name="Curtis N.E."/>
            <person name="Altenburger A."/>
            <person name="Shibata T."/>
            <person name="Feng M."/>
            <person name="Maeda T."/>
            <person name="Schwartz J.A."/>
            <person name="Shigenobu S."/>
            <person name="Lundholm N."/>
            <person name="Nishiyama T."/>
            <person name="Yang H."/>
            <person name="Hasebe M."/>
            <person name="Li S."/>
            <person name="Pierce S.K."/>
            <person name="Wang J."/>
        </authorList>
    </citation>
    <scope>NUCLEOTIDE SEQUENCE [LARGE SCALE GENOMIC DNA]</scope>
    <source>
        <strain evidence="16">EC2010</strain>
        <tissue evidence="16">Whole organism of an adult</tissue>
    </source>
</reference>
<feature type="disulfide bond" evidence="12">
    <location>
        <begin position="553"/>
        <end position="562"/>
    </location>
</feature>
<dbReference type="SMART" id="SM00181">
    <property type="entry name" value="EGF"/>
    <property type="match status" value="7"/>
</dbReference>
<feature type="domain" description="Laminin IV type B" evidence="15">
    <location>
        <begin position="257"/>
        <end position="470"/>
    </location>
</feature>
<dbReference type="STRING" id="188477.A0A433SQ82"/>
<dbReference type="PROSITE" id="PS50027">
    <property type="entry name" value="EGF_LAM_2"/>
    <property type="match status" value="8"/>
</dbReference>
<keyword evidence="6" id="KW-0084">Basement membrane</keyword>
<feature type="disulfide bond" evidence="12">
    <location>
        <begin position="796"/>
        <end position="813"/>
    </location>
</feature>
<dbReference type="InterPro" id="IPR002049">
    <property type="entry name" value="LE_dom"/>
</dbReference>
<evidence type="ECO:0000256" key="5">
    <source>
        <dbReference type="ARBA" id="ARBA00022737"/>
    </source>
</evidence>
<feature type="disulfide bond" evidence="12">
    <location>
        <begin position="135"/>
        <end position="144"/>
    </location>
</feature>
<evidence type="ECO:0000259" key="14">
    <source>
        <dbReference type="PROSITE" id="PS50027"/>
    </source>
</evidence>
<gene>
    <name evidence="16" type="ORF">EGW08_020851</name>
</gene>
<dbReference type="PROSITE" id="PS00022">
    <property type="entry name" value="EGF_1"/>
    <property type="match status" value="1"/>
</dbReference>
<feature type="domain" description="Laminin EGF-like" evidence="14">
    <location>
        <begin position="794"/>
        <end position="840"/>
    </location>
</feature>
<feature type="disulfide bond" evidence="12">
    <location>
        <begin position="509"/>
        <end position="518"/>
    </location>
</feature>
<dbReference type="Pfam" id="PF24973">
    <property type="entry name" value="EGF_LMN_ATRN"/>
    <property type="match status" value="2"/>
</dbReference>
<dbReference type="SUPFAM" id="SSF57196">
    <property type="entry name" value="EGF/Laminin"/>
    <property type="match status" value="12"/>
</dbReference>
<keyword evidence="17" id="KW-1185">Reference proteome</keyword>
<dbReference type="GO" id="GO:0007155">
    <property type="term" value="P:cell adhesion"/>
    <property type="evidence" value="ECO:0007669"/>
    <property type="project" value="UniProtKB-KW"/>
</dbReference>
<evidence type="ECO:0000256" key="7">
    <source>
        <dbReference type="ARBA" id="ARBA00022889"/>
    </source>
</evidence>
<feature type="disulfide bond" evidence="12">
    <location>
        <begin position="794"/>
        <end position="806"/>
    </location>
</feature>
<feature type="disulfide bond" evidence="12">
    <location>
        <begin position="488"/>
        <end position="500"/>
    </location>
</feature>
<feature type="domain" description="Laminin EGF-like" evidence="14">
    <location>
        <begin position="746"/>
        <end position="793"/>
    </location>
</feature>
<dbReference type="FunFam" id="2.10.25.10:FF:000135">
    <property type="entry name" value="Laminin subunit beta 4"/>
    <property type="match status" value="1"/>
</dbReference>